<keyword evidence="7" id="KW-1133">Transmembrane helix</keyword>
<dbReference type="SUPFAM" id="SSF88659">
    <property type="entry name" value="Sigma3 and sigma4 domains of RNA polymerase sigma factors"/>
    <property type="match status" value="1"/>
</dbReference>
<dbReference type="Proteomes" id="UP000705508">
    <property type="component" value="Unassembled WGS sequence"/>
</dbReference>
<dbReference type="RefSeq" id="WP_204906601.1">
    <property type="nucleotide sequence ID" value="NZ_JACJKS010000009.1"/>
</dbReference>
<evidence type="ECO:0000313" key="10">
    <source>
        <dbReference type="EMBL" id="MBM6948585.1"/>
    </source>
</evidence>
<evidence type="ECO:0000256" key="3">
    <source>
        <dbReference type="ARBA" id="ARBA00023082"/>
    </source>
</evidence>
<keyword evidence="7" id="KW-0472">Membrane</keyword>
<dbReference type="InterPro" id="IPR014284">
    <property type="entry name" value="RNA_pol_sigma-70_dom"/>
</dbReference>
<evidence type="ECO:0000256" key="7">
    <source>
        <dbReference type="SAM" id="Phobius"/>
    </source>
</evidence>
<feature type="transmembrane region" description="Helical" evidence="7">
    <location>
        <begin position="179"/>
        <end position="202"/>
    </location>
</feature>
<dbReference type="PANTHER" id="PTHR43133">
    <property type="entry name" value="RNA POLYMERASE ECF-TYPE SIGMA FACTO"/>
    <property type="match status" value="1"/>
</dbReference>
<comment type="caution">
    <text evidence="10">The sequence shown here is derived from an EMBL/GenBank/DDBJ whole genome shotgun (WGS) entry which is preliminary data.</text>
</comment>
<dbReference type="Gene3D" id="1.10.1740.10">
    <property type="match status" value="1"/>
</dbReference>
<sequence>MDRLEENDRKYLDMIARSPQEGLALLMDQYTGLIWKIASRYLRNPEDVKECVNETFAHFYFHRDSYDPARSSLPVYLSAIARNLSISRCRKEQRLQTRISAGTDPDCIAADRGQTISLAELRADVEQALQELRPEEAALIRMKYYGGMTMKEIAASLGIPYETAKKRQHRIIGKLRRSLLLTLLILAFLALSACTYCVLRHYDIVPDLWQIILGEKEEELPGPADPDPLIIPGKSSPDRSSEANGAQEEWDPKQEPAAALLPGDTDAPVPADTAETAASSLFWINGFGSVSSSGQAAYSLAEEVPFETEYVTGTLQEAVYADNTLKITFLIRPKGTDFYEMADRYFPDLSYLALLPDFDSIYQGPELLTDTISATRIWQAPDYTWSCLVFSGAELSAGDGPVRLQLCSSFAEETQAQIPCELDIAFTMTPEPVQAVDSSLYEINEHYSILSVPRHRDGDLLISIQPRSAEGVPSIIPSVIRGSYGSEGDGQITLTGEDGSVYAGSLVNYSPGDATKDYYDWDFGNVPPGNYTLHIPYLYLQYNLPEDFCLPIDLASCSWEEAGQPITGGSISIESVTPIETVPGQLIPGTYMYASECTAKRAWKVCLRCTADAPDMEIIDLFPGTAVDPGPDPGHTCTGSRGFGQMFIEDDPDVIEFLLTLDTLTCDPSSFRITADLQQPEAGDDVNYRWNKSLDIPVTIPAL</sequence>
<feature type="domain" description="RNA polymerase sigma-70 region 2" evidence="8">
    <location>
        <begin position="26"/>
        <end position="94"/>
    </location>
</feature>
<protein>
    <submittedName>
        <fullName evidence="10">Sigma-70 family RNA polymerase sigma factor</fullName>
    </submittedName>
</protein>
<dbReference type="Pfam" id="PF04542">
    <property type="entry name" value="Sigma70_r2"/>
    <property type="match status" value="1"/>
</dbReference>
<dbReference type="Gene3D" id="1.10.10.10">
    <property type="entry name" value="Winged helix-like DNA-binding domain superfamily/Winged helix DNA-binding domain"/>
    <property type="match status" value="1"/>
</dbReference>
<evidence type="ECO:0000313" key="11">
    <source>
        <dbReference type="Proteomes" id="UP000705508"/>
    </source>
</evidence>
<dbReference type="InterPro" id="IPR039425">
    <property type="entry name" value="RNA_pol_sigma-70-like"/>
</dbReference>
<dbReference type="PANTHER" id="PTHR43133:SF62">
    <property type="entry name" value="RNA POLYMERASE SIGMA FACTOR SIGZ"/>
    <property type="match status" value="1"/>
</dbReference>
<dbReference type="InterPro" id="IPR013324">
    <property type="entry name" value="RNA_pol_sigma_r3/r4-like"/>
</dbReference>
<gene>
    <name evidence="10" type="ORF">H6A20_07925</name>
</gene>
<feature type="domain" description="RNA polymerase sigma-70 region 4" evidence="9">
    <location>
        <begin position="128"/>
        <end position="176"/>
    </location>
</feature>
<proteinExistence type="inferred from homology"/>
<keyword evidence="5" id="KW-0804">Transcription</keyword>
<feature type="region of interest" description="Disordered" evidence="6">
    <location>
        <begin position="220"/>
        <end position="253"/>
    </location>
</feature>
<dbReference type="GO" id="GO:0016987">
    <property type="term" value="F:sigma factor activity"/>
    <property type="evidence" value="ECO:0007669"/>
    <property type="project" value="UniProtKB-KW"/>
</dbReference>
<evidence type="ECO:0000259" key="8">
    <source>
        <dbReference type="Pfam" id="PF04542"/>
    </source>
</evidence>
<dbReference type="InterPro" id="IPR007627">
    <property type="entry name" value="RNA_pol_sigma70_r2"/>
</dbReference>
<keyword evidence="2" id="KW-0805">Transcription regulation</keyword>
<dbReference type="InterPro" id="IPR036388">
    <property type="entry name" value="WH-like_DNA-bd_sf"/>
</dbReference>
<dbReference type="CDD" id="cd06171">
    <property type="entry name" value="Sigma70_r4"/>
    <property type="match status" value="1"/>
</dbReference>
<evidence type="ECO:0000256" key="4">
    <source>
        <dbReference type="ARBA" id="ARBA00023125"/>
    </source>
</evidence>
<dbReference type="NCBIfam" id="TIGR02937">
    <property type="entry name" value="sigma70-ECF"/>
    <property type="match status" value="1"/>
</dbReference>
<keyword evidence="3" id="KW-0731">Sigma factor</keyword>
<evidence type="ECO:0000256" key="5">
    <source>
        <dbReference type="ARBA" id="ARBA00023163"/>
    </source>
</evidence>
<dbReference type="InterPro" id="IPR013325">
    <property type="entry name" value="RNA_pol_sigma_r2"/>
</dbReference>
<dbReference type="AlphaFoldDB" id="A0A938XAR7"/>
<evidence type="ECO:0000256" key="1">
    <source>
        <dbReference type="ARBA" id="ARBA00010641"/>
    </source>
</evidence>
<evidence type="ECO:0000256" key="2">
    <source>
        <dbReference type="ARBA" id="ARBA00023015"/>
    </source>
</evidence>
<keyword evidence="4" id="KW-0238">DNA-binding</keyword>
<dbReference type="GO" id="GO:0006352">
    <property type="term" value="P:DNA-templated transcription initiation"/>
    <property type="evidence" value="ECO:0007669"/>
    <property type="project" value="InterPro"/>
</dbReference>
<keyword evidence="7" id="KW-0812">Transmembrane</keyword>
<reference evidence="10" key="2">
    <citation type="journal article" date="2021" name="Sci. Rep.">
        <title>The distribution of antibiotic resistance genes in chicken gut microbiota commensals.</title>
        <authorList>
            <person name="Juricova H."/>
            <person name="Matiasovicova J."/>
            <person name="Kubasova T."/>
            <person name="Cejkova D."/>
            <person name="Rychlik I."/>
        </authorList>
    </citation>
    <scope>NUCLEOTIDE SEQUENCE</scope>
    <source>
        <strain evidence="10">An582</strain>
    </source>
</reference>
<dbReference type="EMBL" id="JACJKS010000009">
    <property type="protein sequence ID" value="MBM6948585.1"/>
    <property type="molecule type" value="Genomic_DNA"/>
</dbReference>
<evidence type="ECO:0000259" key="9">
    <source>
        <dbReference type="Pfam" id="PF04545"/>
    </source>
</evidence>
<organism evidence="10 11">
    <name type="scientific">Mordavella massiliensis</name>
    <dbReference type="NCBI Taxonomy" id="1871024"/>
    <lineage>
        <taxon>Bacteria</taxon>
        <taxon>Bacillati</taxon>
        <taxon>Bacillota</taxon>
        <taxon>Clostridia</taxon>
        <taxon>Eubacteriales</taxon>
        <taxon>Clostridiaceae</taxon>
        <taxon>Mordavella</taxon>
    </lineage>
</organism>
<dbReference type="GO" id="GO:0003677">
    <property type="term" value="F:DNA binding"/>
    <property type="evidence" value="ECO:0007669"/>
    <property type="project" value="UniProtKB-KW"/>
</dbReference>
<dbReference type="SUPFAM" id="SSF88946">
    <property type="entry name" value="Sigma2 domain of RNA polymerase sigma factors"/>
    <property type="match status" value="1"/>
</dbReference>
<dbReference type="Pfam" id="PF04545">
    <property type="entry name" value="Sigma70_r4"/>
    <property type="match status" value="1"/>
</dbReference>
<name>A0A938XAR7_9CLOT</name>
<dbReference type="InterPro" id="IPR007630">
    <property type="entry name" value="RNA_pol_sigma70_r4"/>
</dbReference>
<reference evidence="10" key="1">
    <citation type="submission" date="2020-08" db="EMBL/GenBank/DDBJ databases">
        <authorList>
            <person name="Cejkova D."/>
            <person name="Kubasova T."/>
            <person name="Jahodarova E."/>
            <person name="Rychlik I."/>
        </authorList>
    </citation>
    <scope>NUCLEOTIDE SEQUENCE</scope>
    <source>
        <strain evidence="10">An582</strain>
    </source>
</reference>
<evidence type="ECO:0000256" key="6">
    <source>
        <dbReference type="SAM" id="MobiDB-lite"/>
    </source>
</evidence>
<comment type="similarity">
    <text evidence="1">Belongs to the sigma-70 factor family. ECF subfamily.</text>
</comment>
<accession>A0A938XAR7</accession>